<evidence type="ECO:0000313" key="2">
    <source>
        <dbReference type="Proteomes" id="UP001189429"/>
    </source>
</evidence>
<feature type="non-terminal residue" evidence="1">
    <location>
        <position position="140"/>
    </location>
</feature>
<dbReference type="Gene3D" id="1.10.238.10">
    <property type="entry name" value="EF-hand"/>
    <property type="match status" value="1"/>
</dbReference>
<feature type="non-terminal residue" evidence="1">
    <location>
        <position position="1"/>
    </location>
</feature>
<gene>
    <name evidence="1" type="ORF">PCOR1329_LOCUS34903</name>
</gene>
<name>A0ABN9T2G4_9DINO</name>
<dbReference type="EMBL" id="CAUYUJ010014273">
    <property type="protein sequence ID" value="CAK0839145.1"/>
    <property type="molecule type" value="Genomic_DNA"/>
</dbReference>
<comment type="caution">
    <text evidence="1">The sequence shown here is derived from an EMBL/GenBank/DDBJ whole genome shotgun (WGS) entry which is preliminary data.</text>
</comment>
<organism evidence="1 2">
    <name type="scientific">Prorocentrum cordatum</name>
    <dbReference type="NCBI Taxonomy" id="2364126"/>
    <lineage>
        <taxon>Eukaryota</taxon>
        <taxon>Sar</taxon>
        <taxon>Alveolata</taxon>
        <taxon>Dinophyceae</taxon>
        <taxon>Prorocentrales</taxon>
        <taxon>Prorocentraceae</taxon>
        <taxon>Prorocentrum</taxon>
    </lineage>
</organism>
<evidence type="ECO:0008006" key="3">
    <source>
        <dbReference type="Google" id="ProtNLM"/>
    </source>
</evidence>
<dbReference type="SUPFAM" id="SSF47473">
    <property type="entry name" value="EF-hand"/>
    <property type="match status" value="1"/>
</dbReference>
<proteinExistence type="predicted"/>
<reference evidence="1" key="1">
    <citation type="submission" date="2023-10" db="EMBL/GenBank/DDBJ databases">
        <authorList>
            <person name="Chen Y."/>
            <person name="Shah S."/>
            <person name="Dougan E. K."/>
            <person name="Thang M."/>
            <person name="Chan C."/>
        </authorList>
    </citation>
    <scope>NUCLEOTIDE SEQUENCE [LARGE SCALE GENOMIC DNA]</scope>
</reference>
<dbReference type="Proteomes" id="UP001189429">
    <property type="component" value="Unassembled WGS sequence"/>
</dbReference>
<keyword evidence="2" id="KW-1185">Reference proteome</keyword>
<sequence length="140" mass="15287">RMVPAIQSGETMRHALQTFAACDRDHNGFLSWNNGEIRSFIASIFQQHGLHPPNEYQLFDLYVKFDSDHNCVLDSRECLCLVDALLRSVFHVDHPHTSSYVPAPVPVEVAPPRMPAGLSALVPATGSAAMAARGPPLAVV</sequence>
<accession>A0ABN9T2G4</accession>
<protein>
    <recommendedName>
        <fullName evidence="3">Calmodulin</fullName>
    </recommendedName>
</protein>
<evidence type="ECO:0000313" key="1">
    <source>
        <dbReference type="EMBL" id="CAK0839145.1"/>
    </source>
</evidence>
<dbReference type="InterPro" id="IPR011992">
    <property type="entry name" value="EF-hand-dom_pair"/>
</dbReference>